<name>E1JWX8_SOLFR</name>
<dbReference type="GO" id="GO:0009055">
    <property type="term" value="F:electron transfer activity"/>
    <property type="evidence" value="ECO:0007669"/>
    <property type="project" value="InterPro"/>
</dbReference>
<evidence type="ECO:0000256" key="1">
    <source>
        <dbReference type="ARBA" id="ARBA00001917"/>
    </source>
</evidence>
<reference evidence="2 3" key="1">
    <citation type="submission" date="2010-08" db="EMBL/GenBank/DDBJ databases">
        <title>The draft genome of Desulfovibrio fructosovorans JJ.</title>
        <authorList>
            <consortium name="US DOE Joint Genome Institute (JGI-PGF)"/>
            <person name="Lucas S."/>
            <person name="Copeland A."/>
            <person name="Lapidus A."/>
            <person name="Cheng J.-F."/>
            <person name="Bruce D."/>
            <person name="Goodwin L."/>
            <person name="Pitluck S."/>
            <person name="Land M.L."/>
            <person name="Hauser L."/>
            <person name="Chang Y.-J."/>
            <person name="Jeffries C."/>
            <person name="Wall J.D."/>
            <person name="Stahl D.A."/>
            <person name="Arkin A.P."/>
            <person name="Dehal P."/>
            <person name="Stolyar S.M."/>
            <person name="Hazen T.C."/>
            <person name="Woyke T.J."/>
        </authorList>
    </citation>
    <scope>NUCLEOTIDE SEQUENCE [LARGE SCALE GENOMIC DNA]</scope>
    <source>
        <strain evidence="2 3">JJ</strain>
    </source>
</reference>
<proteinExistence type="predicted"/>
<dbReference type="AlphaFoldDB" id="E1JWX8"/>
<dbReference type="InterPro" id="IPR001226">
    <property type="entry name" value="Flavodoxin_CS"/>
</dbReference>
<dbReference type="PROSITE" id="PS00201">
    <property type="entry name" value="FLAVODOXIN"/>
    <property type="match status" value="1"/>
</dbReference>
<dbReference type="STRING" id="596151.DesfrDRAFT_2127"/>
<evidence type="ECO:0000313" key="3">
    <source>
        <dbReference type="Proteomes" id="UP000006250"/>
    </source>
</evidence>
<dbReference type="Gene3D" id="3.40.50.360">
    <property type="match status" value="1"/>
</dbReference>
<accession>E1JWX8</accession>
<evidence type="ECO:0000313" key="2">
    <source>
        <dbReference type="EMBL" id="EFL51182.1"/>
    </source>
</evidence>
<dbReference type="eggNOG" id="COG0716">
    <property type="taxonomic scope" value="Bacteria"/>
</dbReference>
<dbReference type="RefSeq" id="WP_005993694.1">
    <property type="nucleotide sequence ID" value="NZ_AECZ01000012.1"/>
</dbReference>
<dbReference type="SUPFAM" id="SSF52218">
    <property type="entry name" value="Flavoproteins"/>
    <property type="match status" value="1"/>
</dbReference>
<sequence>MKTLVFYDSLGGNTERVARAIHDVVATTWGDAEILKAHKEIAVNFTDYDLILIGSPVIDWLPTKKLMDHVMGFMKSENAAGRIRPSSPIVPGKFGVCFGTFAGPHIGRTEAVPMTAWLRAFLEHLGYLVLDAWHVPGAFQKRDELNRYGRLGDIRHRPNEADLADIRNRTTGLLTTLSAYRS</sequence>
<keyword evidence="3" id="KW-1185">Reference proteome</keyword>
<organism evidence="2 3">
    <name type="scientific">Solidesulfovibrio fructosivorans JJ]</name>
    <dbReference type="NCBI Taxonomy" id="596151"/>
    <lineage>
        <taxon>Bacteria</taxon>
        <taxon>Pseudomonadati</taxon>
        <taxon>Thermodesulfobacteriota</taxon>
        <taxon>Desulfovibrionia</taxon>
        <taxon>Desulfovibrionales</taxon>
        <taxon>Desulfovibrionaceae</taxon>
        <taxon>Solidesulfovibrio</taxon>
    </lineage>
</organism>
<dbReference type="OrthoDB" id="5455894at2"/>
<dbReference type="EMBL" id="AECZ01000012">
    <property type="protein sequence ID" value="EFL51182.1"/>
    <property type="molecule type" value="Genomic_DNA"/>
</dbReference>
<protein>
    <submittedName>
        <fullName evidence="2">Flavodoxin/nitric oxide synthase</fullName>
    </submittedName>
</protein>
<comment type="cofactor">
    <cofactor evidence="1">
        <name>FMN</name>
        <dbReference type="ChEBI" id="CHEBI:58210"/>
    </cofactor>
</comment>
<dbReference type="GO" id="GO:0010181">
    <property type="term" value="F:FMN binding"/>
    <property type="evidence" value="ECO:0007669"/>
    <property type="project" value="InterPro"/>
</dbReference>
<gene>
    <name evidence="2" type="ORF">DesfrDRAFT_2127</name>
</gene>
<comment type="caution">
    <text evidence="2">The sequence shown here is derived from an EMBL/GenBank/DDBJ whole genome shotgun (WGS) entry which is preliminary data.</text>
</comment>
<dbReference type="InterPro" id="IPR029039">
    <property type="entry name" value="Flavoprotein-like_sf"/>
</dbReference>
<dbReference type="Proteomes" id="UP000006250">
    <property type="component" value="Unassembled WGS sequence"/>
</dbReference>